<dbReference type="AlphaFoldDB" id="A0A5C5V9C3"/>
<sequence length="336" mass="37040">MTNRSTKLALSPMRRWLRFSLRGMLVLVFALAIPLAWLGALINVSQRETAFAMAVGKAGGQARFDYNAYAASCISTEPKGPWLMRAVFGDNIFSRISSVDLSGVRDTSTIARGLGQLTQLDTLSLPAGPQGDQLIDSVAQLPHLYQLTLDCSEITPQQMRRLLSCESLLYLELRGAAAADEVLAELPHAVQMARVTIVSGPTTDQGMKSLSEIKTIRFLQIVEAPSITNRGFRQLTNAPALGMVTIHGTQITEECVCEFKQMPKLETLAITPGTLQLRYKPIAAYRLDTGEAVPTPLRRFDCWPSPPVTGLVRCVDVEPNRIRLERWDVPTNKTDE</sequence>
<organism evidence="1 2">
    <name type="scientific">Blastopirellula retiformator</name>
    <dbReference type="NCBI Taxonomy" id="2527970"/>
    <lineage>
        <taxon>Bacteria</taxon>
        <taxon>Pseudomonadati</taxon>
        <taxon>Planctomycetota</taxon>
        <taxon>Planctomycetia</taxon>
        <taxon>Pirellulales</taxon>
        <taxon>Pirellulaceae</taxon>
        <taxon>Blastopirellula</taxon>
    </lineage>
</organism>
<dbReference type="Proteomes" id="UP000318878">
    <property type="component" value="Unassembled WGS sequence"/>
</dbReference>
<comment type="caution">
    <text evidence="1">The sequence shown here is derived from an EMBL/GenBank/DDBJ whole genome shotgun (WGS) entry which is preliminary data.</text>
</comment>
<proteinExistence type="predicted"/>
<dbReference type="EMBL" id="SJPF01000002">
    <property type="protein sequence ID" value="TWT34533.1"/>
    <property type="molecule type" value="Genomic_DNA"/>
</dbReference>
<evidence type="ECO:0000313" key="1">
    <source>
        <dbReference type="EMBL" id="TWT34533.1"/>
    </source>
</evidence>
<accession>A0A5C5V9C3</accession>
<reference evidence="1 2" key="1">
    <citation type="submission" date="2019-02" db="EMBL/GenBank/DDBJ databases">
        <title>Deep-cultivation of Planctomycetes and their phenomic and genomic characterization uncovers novel biology.</title>
        <authorList>
            <person name="Wiegand S."/>
            <person name="Jogler M."/>
            <person name="Boedeker C."/>
            <person name="Pinto D."/>
            <person name="Vollmers J."/>
            <person name="Rivas-Marin E."/>
            <person name="Kohn T."/>
            <person name="Peeters S.H."/>
            <person name="Heuer A."/>
            <person name="Rast P."/>
            <person name="Oberbeckmann S."/>
            <person name="Bunk B."/>
            <person name="Jeske O."/>
            <person name="Meyerdierks A."/>
            <person name="Storesund J.E."/>
            <person name="Kallscheuer N."/>
            <person name="Luecker S."/>
            <person name="Lage O.M."/>
            <person name="Pohl T."/>
            <person name="Merkel B.J."/>
            <person name="Hornburger P."/>
            <person name="Mueller R.-W."/>
            <person name="Bruemmer F."/>
            <person name="Labrenz M."/>
            <person name="Spormann A.M."/>
            <person name="Op Den Camp H."/>
            <person name="Overmann J."/>
            <person name="Amann R."/>
            <person name="Jetten M.S.M."/>
            <person name="Mascher T."/>
            <person name="Medema M.H."/>
            <person name="Devos D.P."/>
            <person name="Kaster A.-K."/>
            <person name="Ovreas L."/>
            <person name="Rohde M."/>
            <person name="Galperin M.Y."/>
            <person name="Jogler C."/>
        </authorList>
    </citation>
    <scope>NUCLEOTIDE SEQUENCE [LARGE SCALE GENOMIC DNA]</scope>
    <source>
        <strain evidence="1 2">Enr8</strain>
    </source>
</reference>
<protein>
    <recommendedName>
        <fullName evidence="3">Leucine Rich repeats (2 copies)</fullName>
    </recommendedName>
</protein>
<dbReference type="Gene3D" id="3.80.10.10">
    <property type="entry name" value="Ribonuclease Inhibitor"/>
    <property type="match status" value="2"/>
</dbReference>
<gene>
    <name evidence="1" type="ORF">Enr8_19420</name>
</gene>
<dbReference type="SUPFAM" id="SSF52047">
    <property type="entry name" value="RNI-like"/>
    <property type="match status" value="1"/>
</dbReference>
<name>A0A5C5V9C3_9BACT</name>
<keyword evidence="2" id="KW-1185">Reference proteome</keyword>
<evidence type="ECO:0000313" key="2">
    <source>
        <dbReference type="Proteomes" id="UP000318878"/>
    </source>
</evidence>
<dbReference type="InterPro" id="IPR032675">
    <property type="entry name" value="LRR_dom_sf"/>
</dbReference>
<evidence type="ECO:0008006" key="3">
    <source>
        <dbReference type="Google" id="ProtNLM"/>
    </source>
</evidence>